<dbReference type="InterPro" id="IPR004358">
    <property type="entry name" value="Sig_transdc_His_kin-like_C"/>
</dbReference>
<keyword evidence="5" id="KW-0808">Transferase</keyword>
<evidence type="ECO:0000256" key="4">
    <source>
        <dbReference type="ARBA" id="ARBA00022553"/>
    </source>
</evidence>
<accession>A0A3M2YTT0</accession>
<proteinExistence type="predicted"/>
<dbReference type="GO" id="GO:0005524">
    <property type="term" value="F:ATP binding"/>
    <property type="evidence" value="ECO:0007669"/>
    <property type="project" value="InterPro"/>
</dbReference>
<reference evidence="10 11" key="1">
    <citation type="submission" date="2018-08" db="EMBL/GenBank/DDBJ databases">
        <title>Recombination of ecologically and evolutionarily significant loci maintains genetic cohesion in the Pseudomonas syringae species complex.</title>
        <authorList>
            <person name="Dillon M."/>
            <person name="Thakur S."/>
            <person name="Almeida R.N.D."/>
            <person name="Weir B.S."/>
            <person name="Guttman D.S."/>
        </authorList>
    </citation>
    <scope>NUCLEOTIDE SEQUENCE [LARGE SCALE GENOMIC DNA]</scope>
    <source>
        <strain evidence="10 11">88_10</strain>
    </source>
</reference>
<feature type="coiled-coil region" evidence="8">
    <location>
        <begin position="59"/>
        <end position="86"/>
    </location>
</feature>
<feature type="non-terminal residue" evidence="10">
    <location>
        <position position="325"/>
    </location>
</feature>
<dbReference type="InterPro" id="IPR036890">
    <property type="entry name" value="HATPase_C_sf"/>
</dbReference>
<evidence type="ECO:0000256" key="6">
    <source>
        <dbReference type="ARBA" id="ARBA00022777"/>
    </source>
</evidence>
<keyword evidence="6 10" id="KW-0418">Kinase</keyword>
<sequence>MASLNAGELALRRFREIARISGLVFSGYPGAAKSNRQLQASSGLFFEVFKQYDAENMLLTQAEQEVLRQELDLQRLELTLRQINSRTLDLHAIKRATPLAFPLLVERFRESLSSEKLADRIARMVRDLGRELGKQVRLQIEGEKTQVDRDVLEKLEAPLTHLLRNAVDHGIELPEKRAAAGKEPEGLIRLQASHQAGLLVVELSDDGGGVDLARLRQSIVDRKLSPAETAEQMSEEELLSFLFLPGFSMRDKVTQISGRGVGLDAVQHMVRQMHGSVQLQQWAGEGSRFRIEMPLTLSVVRSLVVEVGGEAYAFPLAHIERMRDL</sequence>
<dbReference type="PROSITE" id="PS50109">
    <property type="entry name" value="HIS_KIN"/>
    <property type="match status" value="1"/>
</dbReference>
<keyword evidence="4" id="KW-0597">Phosphoprotein</keyword>
<dbReference type="InterPro" id="IPR003594">
    <property type="entry name" value="HATPase_dom"/>
</dbReference>
<evidence type="ECO:0000256" key="8">
    <source>
        <dbReference type="SAM" id="Coils"/>
    </source>
</evidence>
<dbReference type="PANTHER" id="PTHR43395:SF1">
    <property type="entry name" value="CHEMOTAXIS PROTEIN CHEA"/>
    <property type="match status" value="1"/>
</dbReference>
<dbReference type="InterPro" id="IPR051315">
    <property type="entry name" value="Bact_Chemotaxis_CheA"/>
</dbReference>
<dbReference type="PRINTS" id="PR00344">
    <property type="entry name" value="BCTRLSENSOR"/>
</dbReference>
<gene>
    <name evidence="10" type="ORF">APX70_02120</name>
</gene>
<organism evidence="10 11">
    <name type="scientific">Pseudomonas syringae pv. maculicola</name>
    <dbReference type="NCBI Taxonomy" id="59511"/>
    <lineage>
        <taxon>Bacteria</taxon>
        <taxon>Pseudomonadati</taxon>
        <taxon>Pseudomonadota</taxon>
        <taxon>Gammaproteobacteria</taxon>
        <taxon>Pseudomonadales</taxon>
        <taxon>Pseudomonadaceae</taxon>
        <taxon>Pseudomonas</taxon>
    </lineage>
</organism>
<comment type="function">
    <text evidence="7">Involved in the transmission of sensory signals from the chemoreceptors to the flagellar motors. CheA is autophosphorylated; it can transfer its phosphate group to either CheB or CheY.</text>
</comment>
<dbReference type="GO" id="GO:0004673">
    <property type="term" value="F:protein histidine kinase activity"/>
    <property type="evidence" value="ECO:0007669"/>
    <property type="project" value="UniProtKB-EC"/>
</dbReference>
<dbReference type="InterPro" id="IPR005467">
    <property type="entry name" value="His_kinase_dom"/>
</dbReference>
<dbReference type="SUPFAM" id="SSF55874">
    <property type="entry name" value="ATPase domain of HSP90 chaperone/DNA topoisomerase II/histidine kinase"/>
    <property type="match status" value="1"/>
</dbReference>
<evidence type="ECO:0000259" key="9">
    <source>
        <dbReference type="PROSITE" id="PS50109"/>
    </source>
</evidence>
<dbReference type="PANTHER" id="PTHR43395">
    <property type="entry name" value="SENSOR HISTIDINE KINASE CHEA"/>
    <property type="match status" value="1"/>
</dbReference>
<evidence type="ECO:0000313" key="11">
    <source>
        <dbReference type="Proteomes" id="UP000282378"/>
    </source>
</evidence>
<evidence type="ECO:0000313" key="10">
    <source>
        <dbReference type="EMBL" id="RML79422.1"/>
    </source>
</evidence>
<evidence type="ECO:0000256" key="5">
    <source>
        <dbReference type="ARBA" id="ARBA00022679"/>
    </source>
</evidence>
<protein>
    <recommendedName>
        <fullName evidence="3">Chemotaxis protein CheA</fullName>
        <ecNumber evidence="2">2.7.13.3</ecNumber>
    </recommendedName>
</protein>
<dbReference type="EC" id="2.7.13.3" evidence="2"/>
<comment type="caution">
    <text evidence="10">The sequence shown here is derived from an EMBL/GenBank/DDBJ whole genome shotgun (WGS) entry which is preliminary data.</text>
</comment>
<dbReference type="Pfam" id="PF02518">
    <property type="entry name" value="HATPase_c"/>
    <property type="match status" value="1"/>
</dbReference>
<dbReference type="SMART" id="SM00387">
    <property type="entry name" value="HATPase_c"/>
    <property type="match status" value="1"/>
</dbReference>
<evidence type="ECO:0000256" key="3">
    <source>
        <dbReference type="ARBA" id="ARBA00021495"/>
    </source>
</evidence>
<evidence type="ECO:0000256" key="7">
    <source>
        <dbReference type="ARBA" id="ARBA00035100"/>
    </source>
</evidence>
<dbReference type="AlphaFoldDB" id="A0A3M2YTT0"/>
<dbReference type="Pfam" id="PF08494">
    <property type="entry name" value="DEAD_assoc"/>
    <property type="match status" value="1"/>
</dbReference>
<feature type="domain" description="Histidine kinase" evidence="9">
    <location>
        <begin position="104"/>
        <end position="297"/>
    </location>
</feature>
<comment type="catalytic activity">
    <reaction evidence="1">
        <text>ATP + protein L-histidine = ADP + protein N-phospho-L-histidine.</text>
        <dbReference type="EC" id="2.7.13.3"/>
    </reaction>
</comment>
<dbReference type="GO" id="GO:0016818">
    <property type="term" value="F:hydrolase activity, acting on acid anhydrides, in phosphorus-containing anhydrides"/>
    <property type="evidence" value="ECO:0007669"/>
    <property type="project" value="InterPro"/>
</dbReference>
<dbReference type="InterPro" id="IPR013701">
    <property type="entry name" value="Lhr-like_DEAD/DEAH_assoc"/>
</dbReference>
<dbReference type="Gene3D" id="3.30.565.10">
    <property type="entry name" value="Histidine kinase-like ATPase, C-terminal domain"/>
    <property type="match status" value="1"/>
</dbReference>
<dbReference type="EMBL" id="RBNL01002144">
    <property type="protein sequence ID" value="RML79422.1"/>
    <property type="molecule type" value="Genomic_DNA"/>
</dbReference>
<evidence type="ECO:0000256" key="1">
    <source>
        <dbReference type="ARBA" id="ARBA00000085"/>
    </source>
</evidence>
<dbReference type="FunFam" id="3.30.565.10:FF:000016">
    <property type="entry name" value="Chemotaxis protein CheA, putative"/>
    <property type="match status" value="1"/>
</dbReference>
<evidence type="ECO:0000256" key="2">
    <source>
        <dbReference type="ARBA" id="ARBA00012438"/>
    </source>
</evidence>
<dbReference type="Proteomes" id="UP000282378">
    <property type="component" value="Unassembled WGS sequence"/>
</dbReference>
<name>A0A3M2YTT0_PSEYM</name>
<keyword evidence="8" id="KW-0175">Coiled coil</keyword>